<keyword evidence="3" id="KW-0732">Signal</keyword>
<dbReference type="InterPro" id="IPR050309">
    <property type="entry name" value="Type-B_Carboxylest/Lipase"/>
</dbReference>
<dbReference type="InterPro" id="IPR002018">
    <property type="entry name" value="CarbesteraseB"/>
</dbReference>
<evidence type="ECO:0000256" key="3">
    <source>
        <dbReference type="RuleBase" id="RU361235"/>
    </source>
</evidence>
<gene>
    <name evidence="5" type="ORF">EHE19_011790</name>
</gene>
<sequence>MDKIMRKLVLGLCIIFSCSMFFSGIAFQYDATIAPGPTQALNELESEVKALTTSAFKNPKSSANQKQTILKQIKDVYSLIQKGNFKSAVNKLDKDIKSKINTWIVSSNQSVLIKSINTGVISIENASKTTVNTSFGKVSGVDGGHGSWKWAGIPYAKPPVGELRWKAPVDPEPWTGIRFSTTDFSRCTQPVTNLQWVPQNKLQGSEDCLYLNIFRPKTASKNLPVFFWIHGGGNVMGGADEYDLSYFANKANMVVVVIQYRLGPFGWFYNPALNPNGTSEEKSGNYANLDMIKALKWVQKNIVNFGGNPNNVTIAGESAGGFQVLNLMISPLAKGLFHKAISQSAAGSNAPIQAAASVSASAIERLLVMDGTCEDLTEAASYSKTMTNAQIENYLMSKSAEDIAKSVMNEAGGITSISSIADGYVLPDTMSEALKSGNYNKIPVIIGCNGNEMKPFFPLYFGTIPTSTGYSWANIYNVLGLEQPSITLNELLPENSPDRQLFDTVTNYSSDYWKAALNGYTRIIKEHQDDVYSYWFKWGGEGSAPSPFDYLFGSGHSFEMDFFFGFNDKSLGNIAFVDENKHGREALHNAMAAYLKAFAESGNPNLNNSNLPTWEKWSNAADAPKSIVFDADYNNSKINMSNIEYSRAEIEEAVNNLPSPVKEMTYALMWYYYIW</sequence>
<protein>
    <recommendedName>
        <fullName evidence="3">Carboxylic ester hydrolase</fullName>
        <ecNumber evidence="3">3.1.1.-</ecNumber>
    </recommendedName>
</protein>
<evidence type="ECO:0000259" key="4">
    <source>
        <dbReference type="Pfam" id="PF00135"/>
    </source>
</evidence>
<dbReference type="KEGG" id="rher:EHE19_011790"/>
<dbReference type="InterPro" id="IPR019826">
    <property type="entry name" value="Carboxylesterase_B_AS"/>
</dbReference>
<feature type="signal peptide" evidence="3">
    <location>
        <begin position="1"/>
        <end position="28"/>
    </location>
</feature>
<dbReference type="PROSITE" id="PS00941">
    <property type="entry name" value="CARBOXYLESTERASE_B_2"/>
    <property type="match status" value="1"/>
</dbReference>
<dbReference type="PANTHER" id="PTHR11559">
    <property type="entry name" value="CARBOXYLESTERASE"/>
    <property type="match status" value="1"/>
</dbReference>
<feature type="domain" description="Carboxylesterase type B" evidence="4">
    <location>
        <begin position="128"/>
        <end position="620"/>
    </location>
</feature>
<evidence type="ECO:0000256" key="2">
    <source>
        <dbReference type="ARBA" id="ARBA00022801"/>
    </source>
</evidence>
<dbReference type="EMBL" id="CP061336">
    <property type="protein sequence ID" value="QNU65606.1"/>
    <property type="molecule type" value="Genomic_DNA"/>
</dbReference>
<dbReference type="PROSITE" id="PS51257">
    <property type="entry name" value="PROKAR_LIPOPROTEIN"/>
    <property type="match status" value="1"/>
</dbReference>
<dbReference type="SUPFAM" id="SSF53474">
    <property type="entry name" value="alpha/beta-Hydrolases"/>
    <property type="match status" value="1"/>
</dbReference>
<feature type="chain" id="PRO_5029037048" description="Carboxylic ester hydrolase" evidence="3">
    <location>
        <begin position="29"/>
        <end position="675"/>
    </location>
</feature>
<comment type="similarity">
    <text evidence="1 3">Belongs to the type-B carboxylesterase/lipase family.</text>
</comment>
<keyword evidence="2 3" id="KW-0378">Hydrolase</keyword>
<dbReference type="GO" id="GO:0016787">
    <property type="term" value="F:hydrolase activity"/>
    <property type="evidence" value="ECO:0007669"/>
    <property type="project" value="UniProtKB-KW"/>
</dbReference>
<dbReference type="Pfam" id="PF00135">
    <property type="entry name" value="COesterase"/>
    <property type="match status" value="1"/>
</dbReference>
<dbReference type="InterPro" id="IPR019819">
    <property type="entry name" value="Carboxylesterase_B_CS"/>
</dbReference>
<evidence type="ECO:0000313" key="5">
    <source>
        <dbReference type="EMBL" id="QNU65606.1"/>
    </source>
</evidence>
<dbReference type="Gene3D" id="3.40.50.1820">
    <property type="entry name" value="alpha/beta hydrolase"/>
    <property type="match status" value="1"/>
</dbReference>
<dbReference type="EC" id="3.1.1.-" evidence="3"/>
<evidence type="ECO:0000313" key="6">
    <source>
        <dbReference type="Proteomes" id="UP000306409"/>
    </source>
</evidence>
<accession>A0A7H1VJP4</accession>
<dbReference type="Proteomes" id="UP000306409">
    <property type="component" value="Chromosome"/>
</dbReference>
<keyword evidence="6" id="KW-1185">Reference proteome</keyword>
<organism evidence="5 6">
    <name type="scientific">Ruminiclostridium herbifermentans</name>
    <dbReference type="NCBI Taxonomy" id="2488810"/>
    <lineage>
        <taxon>Bacteria</taxon>
        <taxon>Bacillati</taxon>
        <taxon>Bacillota</taxon>
        <taxon>Clostridia</taxon>
        <taxon>Eubacteriales</taxon>
        <taxon>Oscillospiraceae</taxon>
        <taxon>Ruminiclostridium</taxon>
    </lineage>
</organism>
<dbReference type="AlphaFoldDB" id="A0A7H1VJP4"/>
<evidence type="ECO:0000256" key="1">
    <source>
        <dbReference type="ARBA" id="ARBA00005964"/>
    </source>
</evidence>
<name>A0A7H1VJP4_9FIRM</name>
<proteinExistence type="inferred from homology"/>
<reference evidence="5 6" key="1">
    <citation type="submission" date="2020-09" db="EMBL/GenBank/DDBJ databases">
        <title>Characterization and genome sequencing of Ruminiclostridium sp. nov. MA18.</title>
        <authorList>
            <person name="Rettenmaier R."/>
            <person name="Kowollik M.-L."/>
            <person name="Liebl W."/>
            <person name="Zverlov V."/>
        </authorList>
    </citation>
    <scope>NUCLEOTIDE SEQUENCE [LARGE SCALE GENOMIC DNA]</scope>
    <source>
        <strain evidence="5 6">MA18</strain>
    </source>
</reference>
<dbReference type="InterPro" id="IPR029058">
    <property type="entry name" value="AB_hydrolase_fold"/>
</dbReference>
<dbReference type="PROSITE" id="PS00122">
    <property type="entry name" value="CARBOXYLESTERASE_B_1"/>
    <property type="match status" value="1"/>
</dbReference>